<feature type="domain" description="Enoyl reductase (ER)" evidence="3">
    <location>
        <begin position="11"/>
        <end position="321"/>
    </location>
</feature>
<dbReference type="GO" id="GO:0003960">
    <property type="term" value="F:quinone reductase (NADPH) activity"/>
    <property type="evidence" value="ECO:0007669"/>
    <property type="project" value="InterPro"/>
</dbReference>
<dbReference type="Proteomes" id="UP000199118">
    <property type="component" value="Unassembled WGS sequence"/>
</dbReference>
<dbReference type="InterPro" id="IPR036291">
    <property type="entry name" value="NAD(P)-bd_dom_sf"/>
</dbReference>
<dbReference type="PANTHER" id="PTHR48106:SF13">
    <property type="entry name" value="QUINONE OXIDOREDUCTASE-RELATED"/>
    <property type="match status" value="1"/>
</dbReference>
<keyword evidence="1" id="KW-0521">NADP</keyword>
<protein>
    <submittedName>
        <fullName evidence="4">NADPH2:quinone reductase</fullName>
    </submittedName>
</protein>
<dbReference type="InterPro" id="IPR013154">
    <property type="entry name" value="ADH-like_N"/>
</dbReference>
<proteinExistence type="predicted"/>
<dbReference type="OrthoDB" id="9805883at2"/>
<evidence type="ECO:0000256" key="2">
    <source>
        <dbReference type="ARBA" id="ARBA00023002"/>
    </source>
</evidence>
<dbReference type="SUPFAM" id="SSF50129">
    <property type="entry name" value="GroES-like"/>
    <property type="match status" value="1"/>
</dbReference>
<accession>A0A1H3E9Z3</accession>
<dbReference type="SMART" id="SM00829">
    <property type="entry name" value="PKS_ER"/>
    <property type="match status" value="1"/>
</dbReference>
<dbReference type="InterPro" id="IPR020843">
    <property type="entry name" value="ER"/>
</dbReference>
<dbReference type="GO" id="GO:0005829">
    <property type="term" value="C:cytosol"/>
    <property type="evidence" value="ECO:0007669"/>
    <property type="project" value="TreeGrafter"/>
</dbReference>
<dbReference type="Pfam" id="PF00107">
    <property type="entry name" value="ADH_zinc_N"/>
    <property type="match status" value="1"/>
</dbReference>
<dbReference type="FunFam" id="3.40.50.720:FF:000053">
    <property type="entry name" value="Quinone oxidoreductase 1"/>
    <property type="match status" value="1"/>
</dbReference>
<organism evidence="4 5">
    <name type="scientific">Albimonas donghaensis</name>
    <dbReference type="NCBI Taxonomy" id="356660"/>
    <lineage>
        <taxon>Bacteria</taxon>
        <taxon>Pseudomonadati</taxon>
        <taxon>Pseudomonadota</taxon>
        <taxon>Alphaproteobacteria</taxon>
        <taxon>Rhodobacterales</taxon>
        <taxon>Paracoccaceae</taxon>
        <taxon>Albimonas</taxon>
    </lineage>
</organism>
<reference evidence="4 5" key="1">
    <citation type="submission" date="2016-10" db="EMBL/GenBank/DDBJ databases">
        <authorList>
            <person name="de Groot N.N."/>
        </authorList>
    </citation>
    <scope>NUCLEOTIDE SEQUENCE [LARGE SCALE GENOMIC DNA]</scope>
    <source>
        <strain evidence="4 5">DSM 17890</strain>
    </source>
</reference>
<dbReference type="Gene3D" id="3.90.180.10">
    <property type="entry name" value="Medium-chain alcohol dehydrogenases, catalytic domain"/>
    <property type="match status" value="1"/>
</dbReference>
<keyword evidence="5" id="KW-1185">Reference proteome</keyword>
<dbReference type="RefSeq" id="WP_092684541.1">
    <property type="nucleotide sequence ID" value="NZ_FNMZ01000009.1"/>
</dbReference>
<evidence type="ECO:0000313" key="4">
    <source>
        <dbReference type="EMBL" id="SDX75410.1"/>
    </source>
</evidence>
<dbReference type="STRING" id="356660.SAMN05444336_109124"/>
<dbReference type="AlphaFoldDB" id="A0A1H3E9Z3"/>
<dbReference type="CDD" id="cd05286">
    <property type="entry name" value="QOR2"/>
    <property type="match status" value="1"/>
</dbReference>
<gene>
    <name evidence="4" type="ORF">SAMN05444336_109124</name>
</gene>
<name>A0A1H3E9Z3_9RHOB</name>
<dbReference type="GO" id="GO:0070402">
    <property type="term" value="F:NADPH binding"/>
    <property type="evidence" value="ECO:0007669"/>
    <property type="project" value="TreeGrafter"/>
</dbReference>
<dbReference type="InterPro" id="IPR047618">
    <property type="entry name" value="QOR-like"/>
</dbReference>
<dbReference type="PANTHER" id="PTHR48106">
    <property type="entry name" value="QUINONE OXIDOREDUCTASE PIG3-RELATED"/>
    <property type="match status" value="1"/>
</dbReference>
<dbReference type="InterPro" id="IPR011032">
    <property type="entry name" value="GroES-like_sf"/>
</dbReference>
<dbReference type="GO" id="GO:0035925">
    <property type="term" value="F:mRNA 3'-UTR AU-rich region binding"/>
    <property type="evidence" value="ECO:0007669"/>
    <property type="project" value="TreeGrafter"/>
</dbReference>
<dbReference type="Gene3D" id="3.40.50.720">
    <property type="entry name" value="NAD(P)-binding Rossmann-like Domain"/>
    <property type="match status" value="1"/>
</dbReference>
<dbReference type="Pfam" id="PF08240">
    <property type="entry name" value="ADH_N"/>
    <property type="match status" value="1"/>
</dbReference>
<evidence type="ECO:0000259" key="3">
    <source>
        <dbReference type="SMART" id="SM00829"/>
    </source>
</evidence>
<dbReference type="SUPFAM" id="SSF51735">
    <property type="entry name" value="NAD(P)-binding Rossmann-fold domains"/>
    <property type="match status" value="1"/>
</dbReference>
<keyword evidence="2" id="KW-0560">Oxidoreductase</keyword>
<dbReference type="InterPro" id="IPR013149">
    <property type="entry name" value="ADH-like_C"/>
</dbReference>
<evidence type="ECO:0000313" key="5">
    <source>
        <dbReference type="Proteomes" id="UP000199118"/>
    </source>
</evidence>
<dbReference type="EMBL" id="FNMZ01000009">
    <property type="protein sequence ID" value="SDX75410.1"/>
    <property type="molecule type" value="Genomic_DNA"/>
</dbReference>
<sequence length="324" mass="34236">MVRAIRFHRPGGPEVLQIDEIDVPAPGKGEVRLRQTASGVNFTDIYSRSGLYPAPMPMIPGREGVGVVEAVGPGVSGWSPGDRVAYCALHGSYAEARLIDPKHLIRLPDEIDDVTAASIVLRGITAHFLLHDVHPVKAGDTILVHAAAGGVGLILAQWATAMGVRVIGTASSEAKAALAREAGCAHVITGRDADIPGEVKAFTDGAMVGVVYDAVGRDTYVRSLDSLARRGHLVSFGQASGAIPPVTIQEFGNRGSLSLTRPMLGDYIADPAQRDVRAAALFDMVAAGRIKVRTEHVYPFERIGQAHEDLEAGRTSGSLVLTMT</sequence>
<evidence type="ECO:0000256" key="1">
    <source>
        <dbReference type="ARBA" id="ARBA00022857"/>
    </source>
</evidence>